<evidence type="ECO:0000313" key="9">
    <source>
        <dbReference type="Proteomes" id="UP000242288"/>
    </source>
</evidence>
<proteinExistence type="predicted"/>
<dbReference type="Pfam" id="PF13020">
    <property type="entry name" value="NOV_C"/>
    <property type="match status" value="1"/>
</dbReference>
<dbReference type="InterPro" id="IPR027417">
    <property type="entry name" value="P-loop_NTPase"/>
</dbReference>
<dbReference type="GO" id="GO:0016787">
    <property type="term" value="F:hydrolase activity"/>
    <property type="evidence" value="ECO:0007669"/>
    <property type="project" value="UniProtKB-KW"/>
</dbReference>
<dbReference type="Pfam" id="PF00271">
    <property type="entry name" value="Helicase_C"/>
    <property type="match status" value="1"/>
</dbReference>
<sequence length="1111" mass="129648">MLKEGSIVEAPFWPEPVEIKKIEERSNGLNIIGSTLYSRSHVDDIIPYDEVKKIKTKDFLLTFTGNAEEVFLAIEYLRFCYASLFDPFLAMNISKIDPLPFQIEAVYGYVLKLPKIRFLIADDPGAGKTIMAGLIVKELKLRGIINRILIVVPGHLKDQWRRELKEKFQETFTVVTRQVMDAHYGENIWERENQIITSIDFLRQEDILKTLTTIHWDLVIADEAHKMAAYSYANRVSKTHRYKVGEVLSKNTKHFLFLTATPHKGDPENYRLLLDLLEPGFFATTEMVQESIQKSENPLFIRRLKEDLRDFEGKPLFTNRYAKTLKFRLSEREKILYNKVSEYVLSQYNKAIQSDKRKNVAFALVILQRRLASSIYALNCSLRRRKQKLEQLSDIKPEVVFINMDKYEDYEDYEEAERWQEENNWETLSVAKNREELKMEIQTLNELINLSEELIRNEEEVKLKQLREAIKEGFKKIEEINGNKKIIIFTESKDTMDYLYKKIKSWGYSVNFIHGGMALEQRIEAEKIFKNQTEVMVATEAAGEGINLQFCHIMINYDIPWNPNRLEQRIGRIHRYGQNKDVFMFNLVAEDTREGEVFSKLFDKLDEIKEALGTDKVFDIIGDVFYGKNLYQLIVDAITQAKTIDEIIKEIDIKIDENYIREIKEVLGESLATRHIDYTRIKEMAEKAKELRLIPEYVEEYFKKAFEKAGGKYKKRKDGFLSIELIPYEIKQIASDTNFKNKFGLIMSSYPKITFDKDIAFKNPEVEFVSFGHPLFEALLEWVKKEYLGSLHQGAVFEDPEGRLNGYVYFYEGEIKDGKRDVAGKKLIALYDDGKQIKELNPSIIWDLVPAKANNQFEILNNKKDQLKDFAYEALKSYKEEILKERQRQADIKNKYGVTSLQYLINELDADLVELYERQDRGEKVDVVIRNKEERKKHYEQALKNLRKSIEQETNLVVSMPRFVGAIYVKPAKAEMVSDEEIEKIGMKIAMEYELSQGRQPEDVSKENLGFDIRSKPACQSLGAGRGNGQTRYIEVKARRDEGEVVLTPNEWFKAKRFKEQYWLYVVSNAVSNPVLTIINNPAENLNVHEKVEVVRFVVSLEEWKSKGVKA</sequence>
<name>A0A2J6WQ50_9BACT</name>
<dbReference type="PROSITE" id="PS51192">
    <property type="entry name" value="HELICASE_ATP_BIND_1"/>
    <property type="match status" value="1"/>
</dbReference>
<evidence type="ECO:0000256" key="5">
    <source>
        <dbReference type="SAM" id="Coils"/>
    </source>
</evidence>
<dbReference type="CDD" id="cd18793">
    <property type="entry name" value="SF2_C_SNF"/>
    <property type="match status" value="1"/>
</dbReference>
<evidence type="ECO:0000256" key="3">
    <source>
        <dbReference type="ARBA" id="ARBA00022806"/>
    </source>
</evidence>
<dbReference type="SMART" id="SM00487">
    <property type="entry name" value="DEXDc"/>
    <property type="match status" value="1"/>
</dbReference>
<dbReference type="GO" id="GO:0004386">
    <property type="term" value="F:helicase activity"/>
    <property type="evidence" value="ECO:0007669"/>
    <property type="project" value="UniProtKB-KW"/>
</dbReference>
<feature type="domain" description="Helicase ATP-binding" evidence="6">
    <location>
        <begin position="109"/>
        <end position="280"/>
    </location>
</feature>
<keyword evidence="4" id="KW-0067">ATP-binding</keyword>
<keyword evidence="2" id="KW-0378">Hydrolase</keyword>
<dbReference type="InterPro" id="IPR038718">
    <property type="entry name" value="SNF2-like_sf"/>
</dbReference>
<dbReference type="CDD" id="cd18011">
    <property type="entry name" value="DEXDc_RapA"/>
    <property type="match status" value="1"/>
</dbReference>
<dbReference type="SUPFAM" id="SSF52540">
    <property type="entry name" value="P-loop containing nucleoside triphosphate hydrolases"/>
    <property type="match status" value="2"/>
</dbReference>
<dbReference type="GO" id="GO:0005524">
    <property type="term" value="F:ATP binding"/>
    <property type="evidence" value="ECO:0007669"/>
    <property type="project" value="UniProtKB-KW"/>
</dbReference>
<dbReference type="Proteomes" id="UP000242288">
    <property type="component" value="Unassembled WGS sequence"/>
</dbReference>
<dbReference type="Pfam" id="PF00176">
    <property type="entry name" value="SNF2-rel_dom"/>
    <property type="match status" value="1"/>
</dbReference>
<feature type="coiled-coil region" evidence="5">
    <location>
        <begin position="929"/>
        <end position="956"/>
    </location>
</feature>
<evidence type="ECO:0000256" key="2">
    <source>
        <dbReference type="ARBA" id="ARBA00022801"/>
    </source>
</evidence>
<dbReference type="Gene3D" id="3.40.50.10810">
    <property type="entry name" value="Tandem AAA-ATPase domain"/>
    <property type="match status" value="1"/>
</dbReference>
<evidence type="ECO:0000259" key="6">
    <source>
        <dbReference type="PROSITE" id="PS51192"/>
    </source>
</evidence>
<evidence type="ECO:0000256" key="1">
    <source>
        <dbReference type="ARBA" id="ARBA00022741"/>
    </source>
</evidence>
<reference evidence="8 9" key="1">
    <citation type="submission" date="2018-01" db="EMBL/GenBank/DDBJ databases">
        <title>Metagenomic assembled genomes from two thermal pools in the Uzon Caldera, Kamchatka, Russia.</title>
        <authorList>
            <person name="Wilkins L."/>
            <person name="Ettinger C."/>
        </authorList>
    </citation>
    <scope>NUCLEOTIDE SEQUENCE [LARGE SCALE GENOMIC DNA]</scope>
    <source>
        <strain evidence="8">ZAV-04</strain>
    </source>
</reference>
<dbReference type="PANTHER" id="PTHR45766">
    <property type="entry name" value="DNA ANNEALING HELICASE AND ENDONUCLEASE ZRANB3 FAMILY MEMBER"/>
    <property type="match status" value="1"/>
</dbReference>
<evidence type="ECO:0000259" key="7">
    <source>
        <dbReference type="PROSITE" id="PS51194"/>
    </source>
</evidence>
<dbReference type="InterPro" id="IPR024975">
    <property type="entry name" value="NOV_C"/>
</dbReference>
<feature type="coiled-coil region" evidence="5">
    <location>
        <begin position="434"/>
        <end position="483"/>
    </location>
</feature>
<feature type="domain" description="Helicase C-terminal" evidence="7">
    <location>
        <begin position="462"/>
        <end position="625"/>
    </location>
</feature>
<dbReference type="InterPro" id="IPR001650">
    <property type="entry name" value="Helicase_C-like"/>
</dbReference>
<keyword evidence="5" id="KW-0175">Coiled coil</keyword>
<gene>
    <name evidence="8" type="ORF">C0186_00840</name>
</gene>
<keyword evidence="1" id="KW-0547">Nucleotide-binding</keyword>
<dbReference type="InterPro" id="IPR057342">
    <property type="entry name" value="DEXDc_RapA"/>
</dbReference>
<evidence type="ECO:0000256" key="4">
    <source>
        <dbReference type="ARBA" id="ARBA00022840"/>
    </source>
</evidence>
<keyword evidence="3 8" id="KW-0347">Helicase</keyword>
<evidence type="ECO:0000313" key="8">
    <source>
        <dbReference type="EMBL" id="PMP72508.1"/>
    </source>
</evidence>
<protein>
    <submittedName>
        <fullName evidence="8">Helicase</fullName>
    </submittedName>
</protein>
<dbReference type="InterPro" id="IPR000330">
    <property type="entry name" value="SNF2_N"/>
</dbReference>
<dbReference type="SMART" id="SM00490">
    <property type="entry name" value="HELICc"/>
    <property type="match status" value="1"/>
</dbReference>
<dbReference type="AlphaFoldDB" id="A0A2J6WQ50"/>
<dbReference type="EMBL" id="PNIO01000007">
    <property type="protein sequence ID" value="PMP72508.1"/>
    <property type="molecule type" value="Genomic_DNA"/>
</dbReference>
<dbReference type="PANTHER" id="PTHR45766:SF6">
    <property type="entry name" value="SWI_SNF-RELATED MATRIX-ASSOCIATED ACTIN-DEPENDENT REGULATOR OF CHROMATIN SUBFAMILY A-LIKE PROTEIN 1"/>
    <property type="match status" value="1"/>
</dbReference>
<accession>A0A2J6WQ50</accession>
<comment type="caution">
    <text evidence="8">The sequence shown here is derived from an EMBL/GenBank/DDBJ whole genome shotgun (WGS) entry which is preliminary data.</text>
</comment>
<dbReference type="InterPro" id="IPR049730">
    <property type="entry name" value="SNF2/RAD54-like_C"/>
</dbReference>
<dbReference type="PROSITE" id="PS51194">
    <property type="entry name" value="HELICASE_CTER"/>
    <property type="match status" value="1"/>
</dbReference>
<dbReference type="InterPro" id="IPR014001">
    <property type="entry name" value="Helicase_ATP-bd"/>
</dbReference>
<dbReference type="Gene3D" id="3.40.50.300">
    <property type="entry name" value="P-loop containing nucleotide triphosphate hydrolases"/>
    <property type="match status" value="1"/>
</dbReference>
<organism evidence="8 9">
    <name type="scientific">Thermodesulfovibrio aggregans</name>
    <dbReference type="NCBI Taxonomy" id="86166"/>
    <lineage>
        <taxon>Bacteria</taxon>
        <taxon>Pseudomonadati</taxon>
        <taxon>Nitrospirota</taxon>
        <taxon>Thermodesulfovibrionia</taxon>
        <taxon>Thermodesulfovibrionales</taxon>
        <taxon>Thermodesulfovibrionaceae</taxon>
        <taxon>Thermodesulfovibrio</taxon>
    </lineage>
</organism>